<protein>
    <submittedName>
        <fullName evidence="6">LppP/LprE family lipoprotein</fullName>
    </submittedName>
</protein>
<name>A0ABU3WP17_9NOCA</name>
<evidence type="ECO:0000313" key="7">
    <source>
        <dbReference type="Proteomes" id="UP001275440"/>
    </source>
</evidence>
<evidence type="ECO:0000256" key="2">
    <source>
        <dbReference type="ARBA" id="ARBA00022729"/>
    </source>
</evidence>
<evidence type="ECO:0000256" key="3">
    <source>
        <dbReference type="ARBA" id="ARBA00023136"/>
    </source>
</evidence>
<dbReference type="EMBL" id="WBMO01000001">
    <property type="protein sequence ID" value="MDV2475715.1"/>
    <property type="molecule type" value="Genomic_DNA"/>
</dbReference>
<organism evidence="6 7">
    <name type="scientific">Rhodococcus zopfii</name>
    <dbReference type="NCBI Taxonomy" id="43772"/>
    <lineage>
        <taxon>Bacteria</taxon>
        <taxon>Bacillati</taxon>
        <taxon>Actinomycetota</taxon>
        <taxon>Actinomycetes</taxon>
        <taxon>Mycobacteriales</taxon>
        <taxon>Nocardiaceae</taxon>
        <taxon>Rhodococcus</taxon>
    </lineage>
</organism>
<dbReference type="Proteomes" id="UP001275440">
    <property type="component" value="Unassembled WGS sequence"/>
</dbReference>
<evidence type="ECO:0000256" key="1">
    <source>
        <dbReference type="ARBA" id="ARBA00022475"/>
    </source>
</evidence>
<sequence>MTKGCGIEGGRPSARRCCSAARPRSWRPALWRGDAQAAPAAEGVPAPLFREGQPCDAQIDLAAPEVFAAIDQLPAPQQIPDATWLYAYNGNYNRCTDLSYAQVGIVDATGWSPTQLLLFHRGTYLGTATGCALHPAVVAETADSIHVEYHYPREGEIHAAATGFAAQTFRWWDGDVITEGGLPQDYLAMNFCEVW</sequence>
<keyword evidence="4" id="KW-0564">Palmitate</keyword>
<keyword evidence="7" id="KW-1185">Reference proteome</keyword>
<proteinExistence type="predicted"/>
<evidence type="ECO:0000256" key="5">
    <source>
        <dbReference type="ARBA" id="ARBA00023288"/>
    </source>
</evidence>
<dbReference type="InterPro" id="IPR025971">
    <property type="entry name" value="LppP/LprE"/>
</dbReference>
<keyword evidence="5 6" id="KW-0449">Lipoprotein</keyword>
<evidence type="ECO:0000256" key="4">
    <source>
        <dbReference type="ARBA" id="ARBA00023139"/>
    </source>
</evidence>
<gene>
    <name evidence="6" type="ORF">F8M49_10605</name>
</gene>
<keyword evidence="2" id="KW-0732">Signal</keyword>
<keyword evidence="3" id="KW-0472">Membrane</keyword>
<accession>A0ABU3WP17</accession>
<keyword evidence="1" id="KW-1003">Cell membrane</keyword>
<dbReference type="Pfam" id="PF14041">
    <property type="entry name" value="Lipoprotein_21"/>
    <property type="match status" value="1"/>
</dbReference>
<reference evidence="6 7" key="1">
    <citation type="submission" date="2019-10" db="EMBL/GenBank/DDBJ databases">
        <title>Draft Genome Assembly of Rhodococcus zopfii DSM44189.</title>
        <authorList>
            <person name="Sutton J.M."/>
            <person name="Akob D.M."/>
            <person name="Bushman T.J."/>
        </authorList>
    </citation>
    <scope>NUCLEOTIDE SEQUENCE [LARGE SCALE GENOMIC DNA]</scope>
    <source>
        <strain evidence="6 7">DSM 44189</strain>
    </source>
</reference>
<evidence type="ECO:0000313" key="6">
    <source>
        <dbReference type="EMBL" id="MDV2475715.1"/>
    </source>
</evidence>
<comment type="caution">
    <text evidence="6">The sequence shown here is derived from an EMBL/GenBank/DDBJ whole genome shotgun (WGS) entry which is preliminary data.</text>
</comment>